<reference evidence="2" key="1">
    <citation type="journal article" date="2023" name="Nat. Plants">
        <title>Single-cell RNA sequencing provides a high-resolution roadmap for understanding the multicellular compartmentation of specialized metabolism.</title>
        <authorList>
            <person name="Sun S."/>
            <person name="Shen X."/>
            <person name="Li Y."/>
            <person name="Li Y."/>
            <person name="Wang S."/>
            <person name="Li R."/>
            <person name="Zhang H."/>
            <person name="Shen G."/>
            <person name="Guo B."/>
            <person name="Wei J."/>
            <person name="Xu J."/>
            <person name="St-Pierre B."/>
            <person name="Chen S."/>
            <person name="Sun C."/>
        </authorList>
    </citation>
    <scope>NUCLEOTIDE SEQUENCE [LARGE SCALE GENOMIC DNA]</scope>
</reference>
<organism evidence="1 2">
    <name type="scientific">Catharanthus roseus</name>
    <name type="common">Madagascar periwinkle</name>
    <name type="synonym">Vinca rosea</name>
    <dbReference type="NCBI Taxonomy" id="4058"/>
    <lineage>
        <taxon>Eukaryota</taxon>
        <taxon>Viridiplantae</taxon>
        <taxon>Streptophyta</taxon>
        <taxon>Embryophyta</taxon>
        <taxon>Tracheophyta</taxon>
        <taxon>Spermatophyta</taxon>
        <taxon>Magnoliopsida</taxon>
        <taxon>eudicotyledons</taxon>
        <taxon>Gunneridae</taxon>
        <taxon>Pentapetalae</taxon>
        <taxon>asterids</taxon>
        <taxon>lamiids</taxon>
        <taxon>Gentianales</taxon>
        <taxon>Apocynaceae</taxon>
        <taxon>Rauvolfioideae</taxon>
        <taxon>Vinceae</taxon>
        <taxon>Catharanthinae</taxon>
        <taxon>Catharanthus</taxon>
    </lineage>
</organism>
<dbReference type="Proteomes" id="UP001060085">
    <property type="component" value="Linkage Group LG07"/>
</dbReference>
<protein>
    <submittedName>
        <fullName evidence="1">Uncharacterized protein</fullName>
    </submittedName>
</protein>
<comment type="caution">
    <text evidence="1">The sequence shown here is derived from an EMBL/GenBank/DDBJ whole genome shotgun (WGS) entry which is preliminary data.</text>
</comment>
<dbReference type="EMBL" id="CM044707">
    <property type="protein sequence ID" value="KAI5653644.1"/>
    <property type="molecule type" value="Genomic_DNA"/>
</dbReference>
<evidence type="ECO:0000313" key="2">
    <source>
        <dbReference type="Proteomes" id="UP001060085"/>
    </source>
</evidence>
<accession>A0ACB9ZZ78</accession>
<evidence type="ECO:0000313" key="1">
    <source>
        <dbReference type="EMBL" id="KAI5653644.1"/>
    </source>
</evidence>
<keyword evidence="2" id="KW-1185">Reference proteome</keyword>
<proteinExistence type="predicted"/>
<sequence length="230" mass="26918">MNFEGDVDPNTFEEFLEPEEYVDHGHLFTTDRIFNSEVELIDWAKETTMKANTYLIINWYLRARTSDHRLYVTLACKRGGAVKKNTKPIVDDEEEEEVPIKRQGPYETKKCGCLFKLKGEQMATNEKWQLFVYDGRHNRKIAVFNQGHTQVARLTEEQLKQTEQFRKSHMSPPNILRFFREQNDGCAVRRAKVTKEFAQPGENSHYFAAVSAMQEKFRQTGRKSLTFLPV</sequence>
<gene>
    <name evidence="1" type="ORF">M9H77_30831</name>
</gene>
<name>A0ACB9ZZ78_CATRO</name>